<dbReference type="Pfam" id="PF00085">
    <property type="entry name" value="Thioredoxin"/>
    <property type="match status" value="1"/>
</dbReference>
<keyword evidence="3" id="KW-1015">Disulfide bond</keyword>
<gene>
    <name evidence="8" type="primary">TRX1</name>
    <name evidence="8" type="ORF">MA16_Dca012207</name>
</gene>
<dbReference type="Gene3D" id="3.40.30.10">
    <property type="entry name" value="Glutaredoxin"/>
    <property type="match status" value="1"/>
</dbReference>
<keyword evidence="4" id="KW-0676">Redox-active center</keyword>
<evidence type="ECO:0000256" key="1">
    <source>
        <dbReference type="ARBA" id="ARBA00022448"/>
    </source>
</evidence>
<dbReference type="Proteomes" id="UP000233837">
    <property type="component" value="Unassembled WGS sequence"/>
</dbReference>
<dbReference type="PROSITE" id="PS00194">
    <property type="entry name" value="THIOREDOXIN_1"/>
    <property type="match status" value="1"/>
</dbReference>
<evidence type="ECO:0000256" key="2">
    <source>
        <dbReference type="ARBA" id="ARBA00022982"/>
    </source>
</evidence>
<reference evidence="8 9" key="2">
    <citation type="journal article" date="2017" name="Nature">
        <title>The Apostasia genome and the evolution of orchids.</title>
        <authorList>
            <person name="Zhang G.Q."/>
            <person name="Liu K.W."/>
            <person name="Li Z."/>
            <person name="Lohaus R."/>
            <person name="Hsiao Y.Y."/>
            <person name="Niu S.C."/>
            <person name="Wang J.Y."/>
            <person name="Lin Y.C."/>
            <person name="Xu Q."/>
            <person name="Chen L.J."/>
            <person name="Yoshida K."/>
            <person name="Fujiwara S."/>
            <person name="Wang Z.W."/>
            <person name="Zhang Y.Q."/>
            <person name="Mitsuda N."/>
            <person name="Wang M."/>
            <person name="Liu G.H."/>
            <person name="Pecoraro L."/>
            <person name="Huang H.X."/>
            <person name="Xiao X.J."/>
            <person name="Lin M."/>
            <person name="Wu X.Y."/>
            <person name="Wu W.L."/>
            <person name="Chen Y.Y."/>
            <person name="Chang S.B."/>
            <person name="Sakamoto S."/>
            <person name="Ohme-Takagi M."/>
            <person name="Yagi M."/>
            <person name="Zeng S.J."/>
            <person name="Shen C.Y."/>
            <person name="Yeh C.M."/>
            <person name="Luo Y.B."/>
            <person name="Tsai W.C."/>
            <person name="Van de Peer Y."/>
            <person name="Liu Z.J."/>
        </authorList>
    </citation>
    <scope>NUCLEOTIDE SEQUENCE [LARGE SCALE GENOMIC DNA]</scope>
    <source>
        <tissue evidence="8">The whole plant</tissue>
    </source>
</reference>
<accession>A0A2I0VQ06</accession>
<comment type="similarity">
    <text evidence="5">Belongs to the thioredoxin family. Plant H-type subfamily.</text>
</comment>
<dbReference type="InterPro" id="IPR036249">
    <property type="entry name" value="Thioredoxin-like_sf"/>
</dbReference>
<protein>
    <recommendedName>
        <fullName evidence="6">Phloem sap 13 kDa protein 1</fullName>
    </recommendedName>
</protein>
<dbReference type="PROSITE" id="PS51352">
    <property type="entry name" value="THIOREDOXIN_2"/>
    <property type="match status" value="1"/>
</dbReference>
<keyword evidence="2" id="KW-0249">Electron transport</keyword>
<dbReference type="CDD" id="cd02947">
    <property type="entry name" value="TRX_family"/>
    <property type="match status" value="1"/>
</dbReference>
<dbReference type="InterPro" id="IPR017937">
    <property type="entry name" value="Thioredoxin_CS"/>
</dbReference>
<dbReference type="PANTHER" id="PTHR10438:SF425">
    <property type="entry name" value="THIOREDOXIN H1"/>
    <property type="match status" value="1"/>
</dbReference>
<dbReference type="PANTHER" id="PTHR10438">
    <property type="entry name" value="THIOREDOXIN"/>
    <property type="match status" value="1"/>
</dbReference>
<dbReference type="InterPro" id="IPR013766">
    <property type="entry name" value="Thioredoxin_domain"/>
</dbReference>
<feature type="domain" description="Thioredoxin" evidence="7">
    <location>
        <begin position="24"/>
        <end position="148"/>
    </location>
</feature>
<proteinExistence type="inferred from homology"/>
<evidence type="ECO:0000256" key="4">
    <source>
        <dbReference type="ARBA" id="ARBA00023284"/>
    </source>
</evidence>
<dbReference type="EMBL" id="KZ503341">
    <property type="protein sequence ID" value="PKU65485.1"/>
    <property type="molecule type" value="Genomic_DNA"/>
</dbReference>
<dbReference type="AlphaFoldDB" id="A0A2I0VQ06"/>
<organism evidence="8 9">
    <name type="scientific">Dendrobium catenatum</name>
    <dbReference type="NCBI Taxonomy" id="906689"/>
    <lineage>
        <taxon>Eukaryota</taxon>
        <taxon>Viridiplantae</taxon>
        <taxon>Streptophyta</taxon>
        <taxon>Embryophyta</taxon>
        <taxon>Tracheophyta</taxon>
        <taxon>Spermatophyta</taxon>
        <taxon>Magnoliopsida</taxon>
        <taxon>Liliopsida</taxon>
        <taxon>Asparagales</taxon>
        <taxon>Orchidaceae</taxon>
        <taxon>Epidendroideae</taxon>
        <taxon>Malaxideae</taxon>
        <taxon>Dendrobiinae</taxon>
        <taxon>Dendrobium</taxon>
    </lineage>
</organism>
<keyword evidence="9" id="KW-1185">Reference proteome</keyword>
<keyword evidence="1" id="KW-0813">Transport</keyword>
<evidence type="ECO:0000313" key="8">
    <source>
        <dbReference type="EMBL" id="PKU65485.1"/>
    </source>
</evidence>
<evidence type="ECO:0000313" key="9">
    <source>
        <dbReference type="Proteomes" id="UP000233837"/>
    </source>
</evidence>
<evidence type="ECO:0000259" key="7">
    <source>
        <dbReference type="PROSITE" id="PS51352"/>
    </source>
</evidence>
<reference evidence="8 9" key="1">
    <citation type="journal article" date="2016" name="Sci. Rep.">
        <title>The Dendrobium catenatum Lindl. genome sequence provides insights into polysaccharide synthase, floral development and adaptive evolution.</title>
        <authorList>
            <person name="Zhang G.Q."/>
            <person name="Xu Q."/>
            <person name="Bian C."/>
            <person name="Tsai W.C."/>
            <person name="Yeh C.M."/>
            <person name="Liu K.W."/>
            <person name="Yoshida K."/>
            <person name="Zhang L.S."/>
            <person name="Chang S.B."/>
            <person name="Chen F."/>
            <person name="Shi Y."/>
            <person name="Su Y.Y."/>
            <person name="Zhang Y.Q."/>
            <person name="Chen L.J."/>
            <person name="Yin Y."/>
            <person name="Lin M."/>
            <person name="Huang H."/>
            <person name="Deng H."/>
            <person name="Wang Z.W."/>
            <person name="Zhu S.L."/>
            <person name="Zhao X."/>
            <person name="Deng C."/>
            <person name="Niu S.C."/>
            <person name="Huang J."/>
            <person name="Wang M."/>
            <person name="Liu G.H."/>
            <person name="Yang H.J."/>
            <person name="Xiao X.J."/>
            <person name="Hsiao Y.Y."/>
            <person name="Wu W.L."/>
            <person name="Chen Y.Y."/>
            <person name="Mitsuda N."/>
            <person name="Ohme-Takagi M."/>
            <person name="Luo Y.B."/>
            <person name="Van de Peer Y."/>
            <person name="Liu Z.J."/>
        </authorList>
    </citation>
    <scope>NUCLEOTIDE SEQUENCE [LARGE SCALE GENOMIC DNA]</scope>
    <source>
        <tissue evidence="8">The whole plant</tissue>
    </source>
</reference>
<dbReference type="GO" id="GO:0016671">
    <property type="term" value="F:oxidoreductase activity, acting on a sulfur group of donors, disulfide as acceptor"/>
    <property type="evidence" value="ECO:0007669"/>
    <property type="project" value="UniProtKB-ARBA"/>
</dbReference>
<dbReference type="InterPro" id="IPR050620">
    <property type="entry name" value="Thioredoxin_H-type-like"/>
</dbReference>
<dbReference type="PRINTS" id="PR00421">
    <property type="entry name" value="THIOREDOXIN"/>
</dbReference>
<evidence type="ECO:0000256" key="6">
    <source>
        <dbReference type="ARBA" id="ARBA00078030"/>
    </source>
</evidence>
<name>A0A2I0VQ06_9ASPA</name>
<evidence type="ECO:0000256" key="3">
    <source>
        <dbReference type="ARBA" id="ARBA00023157"/>
    </source>
</evidence>
<dbReference type="FunFam" id="3.40.30.10:FF:000104">
    <property type="entry name" value="Thioredoxin"/>
    <property type="match status" value="1"/>
</dbReference>
<dbReference type="STRING" id="906689.A0A2I0VQ06"/>
<sequence>MAYKTEEPDRPLRQGLCSLIVLLCSFGRSREKESEMAEEGAVIGCHTVDEWNHQLGQAKESSKLVVVDFTASWCGPCRIIAPIFAELAKKFTNAIFLKVDVDELKTVSEEWKVTAMPTFIFLKDGEVVDKLVGAHKDELPKKVELLLNKQ</sequence>
<dbReference type="SUPFAM" id="SSF52833">
    <property type="entry name" value="Thioredoxin-like"/>
    <property type="match status" value="1"/>
</dbReference>
<evidence type="ECO:0000256" key="5">
    <source>
        <dbReference type="ARBA" id="ARBA00038353"/>
    </source>
</evidence>